<dbReference type="PANTHER" id="PTHR47959:SF14">
    <property type="entry name" value="DEAD-BOX ATP-DEPENDENT RNA HELICASE 28"/>
    <property type="match status" value="1"/>
</dbReference>
<dbReference type="GO" id="GO:0005524">
    <property type="term" value="F:ATP binding"/>
    <property type="evidence" value="ECO:0007669"/>
    <property type="project" value="UniProtKB-KW"/>
</dbReference>
<feature type="domain" description="Helicase C-terminal" evidence="9">
    <location>
        <begin position="381"/>
        <end position="534"/>
    </location>
</feature>
<feature type="compositionally biased region" description="Basic and acidic residues" evidence="7">
    <location>
        <begin position="588"/>
        <end position="599"/>
    </location>
</feature>
<feature type="compositionally biased region" description="Acidic residues" evidence="7">
    <location>
        <begin position="85"/>
        <end position="140"/>
    </location>
</feature>
<dbReference type="InterPro" id="IPR050079">
    <property type="entry name" value="DEAD_box_RNA_helicase"/>
</dbReference>
<dbReference type="Pfam" id="PF00270">
    <property type="entry name" value="DEAD"/>
    <property type="match status" value="1"/>
</dbReference>
<feature type="region of interest" description="Disordered" evidence="7">
    <location>
        <begin position="588"/>
        <end position="645"/>
    </location>
</feature>
<dbReference type="PROSITE" id="PS51192">
    <property type="entry name" value="HELICASE_ATP_BIND_1"/>
    <property type="match status" value="1"/>
</dbReference>
<dbReference type="CDD" id="cd18787">
    <property type="entry name" value="SF2_C_DEAD"/>
    <property type="match status" value="1"/>
</dbReference>
<feature type="compositionally biased region" description="Acidic residues" evidence="7">
    <location>
        <begin position="33"/>
        <end position="78"/>
    </location>
</feature>
<name>A0AAD9ILL1_PROWI</name>
<dbReference type="PROSITE" id="PS51194">
    <property type="entry name" value="HELICASE_CTER"/>
    <property type="match status" value="1"/>
</dbReference>
<keyword evidence="3" id="KW-0347">Helicase</keyword>
<dbReference type="GO" id="GO:0016787">
    <property type="term" value="F:hydrolase activity"/>
    <property type="evidence" value="ECO:0007669"/>
    <property type="project" value="UniProtKB-KW"/>
</dbReference>
<dbReference type="PANTHER" id="PTHR47959">
    <property type="entry name" value="ATP-DEPENDENT RNA HELICASE RHLE-RELATED"/>
    <property type="match status" value="1"/>
</dbReference>
<evidence type="ECO:0000256" key="2">
    <source>
        <dbReference type="ARBA" id="ARBA00022801"/>
    </source>
</evidence>
<dbReference type="Gene3D" id="3.40.50.300">
    <property type="entry name" value="P-loop containing nucleotide triphosphate hydrolases"/>
    <property type="match status" value="3"/>
</dbReference>
<dbReference type="InterPro" id="IPR027417">
    <property type="entry name" value="P-loop_NTPase"/>
</dbReference>
<dbReference type="EMBL" id="JASFZW010000001">
    <property type="protein sequence ID" value="KAK2080603.1"/>
    <property type="molecule type" value="Genomic_DNA"/>
</dbReference>
<keyword evidence="1" id="KW-0547">Nucleotide-binding</keyword>
<dbReference type="InterPro" id="IPR011545">
    <property type="entry name" value="DEAD/DEAH_box_helicase_dom"/>
</dbReference>
<dbReference type="InterPro" id="IPR014001">
    <property type="entry name" value="Helicase_ATP-bd"/>
</dbReference>
<feature type="region of interest" description="Disordered" evidence="7">
    <location>
        <begin position="676"/>
        <end position="756"/>
    </location>
</feature>
<feature type="region of interest" description="Disordered" evidence="7">
    <location>
        <begin position="1"/>
        <end position="176"/>
    </location>
</feature>
<dbReference type="PROSITE" id="PS51195">
    <property type="entry name" value="Q_MOTIF"/>
    <property type="match status" value="1"/>
</dbReference>
<evidence type="ECO:0008006" key="13">
    <source>
        <dbReference type="Google" id="ProtNLM"/>
    </source>
</evidence>
<evidence type="ECO:0000259" key="8">
    <source>
        <dbReference type="PROSITE" id="PS51192"/>
    </source>
</evidence>
<feature type="compositionally biased region" description="Basic residues" evidence="7">
    <location>
        <begin position="737"/>
        <end position="756"/>
    </location>
</feature>
<feature type="coiled-coil region" evidence="6">
    <location>
        <begin position="526"/>
        <end position="561"/>
    </location>
</feature>
<dbReference type="SUPFAM" id="SSF52540">
    <property type="entry name" value="P-loop containing nucleoside triphosphate hydrolases"/>
    <property type="match status" value="1"/>
</dbReference>
<evidence type="ECO:0000256" key="1">
    <source>
        <dbReference type="ARBA" id="ARBA00022741"/>
    </source>
</evidence>
<evidence type="ECO:0000256" key="6">
    <source>
        <dbReference type="SAM" id="Coils"/>
    </source>
</evidence>
<keyword evidence="6" id="KW-0175">Coiled coil</keyword>
<dbReference type="GO" id="GO:0005829">
    <property type="term" value="C:cytosol"/>
    <property type="evidence" value="ECO:0007669"/>
    <property type="project" value="TreeGrafter"/>
</dbReference>
<keyword evidence="2" id="KW-0378">Hydrolase</keyword>
<evidence type="ECO:0000313" key="11">
    <source>
        <dbReference type="EMBL" id="KAK2080603.1"/>
    </source>
</evidence>
<dbReference type="GO" id="GO:0003676">
    <property type="term" value="F:nucleic acid binding"/>
    <property type="evidence" value="ECO:0007669"/>
    <property type="project" value="InterPro"/>
</dbReference>
<evidence type="ECO:0000256" key="7">
    <source>
        <dbReference type="SAM" id="MobiDB-lite"/>
    </source>
</evidence>
<dbReference type="SMART" id="SM00487">
    <property type="entry name" value="DEXDc"/>
    <property type="match status" value="1"/>
</dbReference>
<comment type="caution">
    <text evidence="11">The sequence shown here is derived from an EMBL/GenBank/DDBJ whole genome shotgun (WGS) entry which is preliminary data.</text>
</comment>
<evidence type="ECO:0000256" key="4">
    <source>
        <dbReference type="ARBA" id="ARBA00022840"/>
    </source>
</evidence>
<feature type="domain" description="Helicase ATP-binding" evidence="8">
    <location>
        <begin position="213"/>
        <end position="351"/>
    </location>
</feature>
<proteinExistence type="predicted"/>
<protein>
    <recommendedName>
        <fullName evidence="13">DEAD-box ATP-dependent RNA helicase 28</fullName>
    </recommendedName>
</protein>
<dbReference type="InterPro" id="IPR001650">
    <property type="entry name" value="Helicase_C-like"/>
</dbReference>
<evidence type="ECO:0000313" key="12">
    <source>
        <dbReference type="Proteomes" id="UP001255856"/>
    </source>
</evidence>
<organism evidence="11 12">
    <name type="scientific">Prototheca wickerhamii</name>
    <dbReference type="NCBI Taxonomy" id="3111"/>
    <lineage>
        <taxon>Eukaryota</taxon>
        <taxon>Viridiplantae</taxon>
        <taxon>Chlorophyta</taxon>
        <taxon>core chlorophytes</taxon>
        <taxon>Trebouxiophyceae</taxon>
        <taxon>Chlorellales</taxon>
        <taxon>Chlorellaceae</taxon>
        <taxon>Prototheca</taxon>
    </lineage>
</organism>
<keyword evidence="4" id="KW-0067">ATP-binding</keyword>
<dbReference type="Proteomes" id="UP001255856">
    <property type="component" value="Unassembled WGS sequence"/>
</dbReference>
<keyword evidence="12" id="KW-1185">Reference proteome</keyword>
<evidence type="ECO:0000256" key="3">
    <source>
        <dbReference type="ARBA" id="ARBA00022806"/>
    </source>
</evidence>
<dbReference type="GO" id="GO:0003724">
    <property type="term" value="F:RNA helicase activity"/>
    <property type="evidence" value="ECO:0007669"/>
    <property type="project" value="InterPro"/>
</dbReference>
<gene>
    <name evidence="11" type="ORF">QBZ16_000457</name>
</gene>
<evidence type="ECO:0000256" key="5">
    <source>
        <dbReference type="PROSITE-ProRule" id="PRU00552"/>
    </source>
</evidence>
<reference evidence="11" key="1">
    <citation type="submission" date="2021-01" db="EMBL/GenBank/DDBJ databases">
        <authorList>
            <person name="Eckstrom K.M.E."/>
        </authorList>
    </citation>
    <scope>NUCLEOTIDE SEQUENCE</scope>
    <source>
        <strain evidence="11">UVCC 0001</strain>
    </source>
</reference>
<evidence type="ECO:0000259" key="9">
    <source>
        <dbReference type="PROSITE" id="PS51194"/>
    </source>
</evidence>
<evidence type="ECO:0000259" key="10">
    <source>
        <dbReference type="PROSITE" id="PS51195"/>
    </source>
</evidence>
<dbReference type="AlphaFoldDB" id="A0AAD9ILL1"/>
<accession>A0AAD9ILL1</accession>
<dbReference type="Pfam" id="PF00271">
    <property type="entry name" value="Helicase_C"/>
    <property type="match status" value="1"/>
</dbReference>
<feature type="compositionally biased region" description="Basic and acidic residues" evidence="7">
    <location>
        <begin position="610"/>
        <end position="640"/>
    </location>
</feature>
<dbReference type="InterPro" id="IPR014014">
    <property type="entry name" value="RNA_helicase_DEAD_Q_motif"/>
</dbReference>
<dbReference type="SMART" id="SM00490">
    <property type="entry name" value="HELICc"/>
    <property type="match status" value="1"/>
</dbReference>
<feature type="short sequence motif" description="Q motif" evidence="5">
    <location>
        <begin position="182"/>
        <end position="210"/>
    </location>
</feature>
<sequence>MTELNPKFSFDLGGGIQEVQAPWEFSGQAAAGSEDESDDEESDAPLPGELEDDSDGGFEEVEEDEDESSDEAEDESSDEAASGLSDEEEDSEVDAESSEEEQEEESVTSEADDGAEVESEDESEDEGADSEEVDSEDEEAAILPTKGNDTKAAPAQESSKRGADEGSSFYARTPDGTSFSASTFGELNLSRPLVRACQALGYTRPTPIQAACIPLALTGRDISGSAVTGSGKTAAFMLPLLERLLHRSRRVTATYVLVLTPVRELAVQVHSMTERLAQFTDIRAALVVGGLSLQAQAQALRAEPEIMGFADELREVIRLAPRKRQTMLFSATMTEEVRRLIALSMERPVRLAADAAAAAPRELAQEVLRLRGGEASRKEATLLALAARTLSAGRTIVFFSTKQRAHRAKILFGLAGLPPAAELHGDMTQAARLESLEAFRCGEAAFLLATDVAARGLDILGVETVVNYDAPKQLATYLHRVGRTARAGKRGRAVTFAEDADRALLKSVVKSTGAELQQRQVPAATVAEWQDRVERLAADVAAVLAEEYEETAARRAEMEAQKATNMLEHEAEIFARPARTWFQTAKEKRAAAEAAREPEPMTAKQLKGRAKNERKLERKQQAAKEAAEREAQKPRNKFMEETQAQARSVKALKAKERQLRGEGVPGLRAGRMAAEMVAGPAKKKTKASNRKEDLFTGDGLGPKPATKSKVYAGGARSTRPILAKSGNAFSKSELARIKRGGKGKHGFKSKARHKRR</sequence>
<feature type="domain" description="DEAD-box RNA helicase Q" evidence="10">
    <location>
        <begin position="182"/>
        <end position="210"/>
    </location>
</feature>